<comment type="catalytic activity">
    <reaction evidence="3">
        <text>2'-phospho-[ligated tRNA] + NAD(+) = mature tRNA + ADP-alpha-D-ribose 1'',2''-cyclic phosphate + nicotinamide</text>
        <dbReference type="Rhea" id="RHEA:23324"/>
        <dbReference type="Rhea" id="RHEA-COMP:11106"/>
        <dbReference type="Rhea" id="RHEA-COMP:11107"/>
        <dbReference type="ChEBI" id="CHEBI:17154"/>
        <dbReference type="ChEBI" id="CHEBI:57540"/>
        <dbReference type="ChEBI" id="CHEBI:76596"/>
        <dbReference type="ChEBI" id="CHEBI:82883"/>
        <dbReference type="ChEBI" id="CHEBI:85027"/>
        <dbReference type="EC" id="2.7.1.160"/>
    </reaction>
</comment>
<dbReference type="Pfam" id="PF01885">
    <property type="entry name" value="PTS_2-RNA"/>
    <property type="match status" value="1"/>
</dbReference>
<evidence type="ECO:0000256" key="2">
    <source>
        <dbReference type="ARBA" id="ARBA00012007"/>
    </source>
</evidence>
<dbReference type="FunCoup" id="B9RDA5">
    <property type="interactions" value="1177"/>
</dbReference>
<dbReference type="SUPFAM" id="SSF56399">
    <property type="entry name" value="ADP-ribosylation"/>
    <property type="match status" value="1"/>
</dbReference>
<proteinExistence type="predicted"/>
<evidence type="ECO:0000313" key="6">
    <source>
        <dbReference type="Proteomes" id="UP000008311"/>
    </source>
</evidence>
<dbReference type="EC" id="2.7.1.160" evidence="2"/>
<dbReference type="GO" id="GO:0000215">
    <property type="term" value="F:tRNA 2'-phosphotransferase activity"/>
    <property type="evidence" value="ECO:0007669"/>
    <property type="project" value="UniProtKB-EC"/>
</dbReference>
<feature type="region of interest" description="Disordered" evidence="4">
    <location>
        <begin position="1"/>
        <end position="24"/>
    </location>
</feature>
<dbReference type="InterPro" id="IPR002745">
    <property type="entry name" value="Ptrans_KptA/Tpt1"/>
</dbReference>
<protein>
    <recommendedName>
        <fullName evidence="2">2'-phosphotransferase</fullName>
        <ecNumber evidence="2">2.7.1.160</ecNumber>
    </recommendedName>
</protein>
<name>B9RDA5_RICCO</name>
<dbReference type="Proteomes" id="UP000008311">
    <property type="component" value="Unassembled WGS sequence"/>
</dbReference>
<dbReference type="InterPro" id="IPR029044">
    <property type="entry name" value="Nucleotide-diphossugar_trans"/>
</dbReference>
<dbReference type="InParanoid" id="B9RDA5"/>
<evidence type="ECO:0000256" key="3">
    <source>
        <dbReference type="ARBA" id="ARBA00047949"/>
    </source>
</evidence>
<sequence length="554" mass="62065">MNSSSFSSSSPHSSRSGGDGGGGGAKDKIDALGRLLTRILRHMASELNLNMRSDGFVRVQDLLKLNMKTFASIPIRSHTVDDIKEAVRRDNKQRFSLLEENGELLIRANQGHTIKTVESESLLKPIILADEVPVCVHGTYKKNLESILESGLKRMQRLHIHFSCGLPTDGEVISGMRRNVNVLIYLDVRKALEDGMKLYISDNRVILTEGFDGVVPVNYERPLLFCVMYLACYTMHVASVLELHWNSVTEAPQKNWNKKSDHLVIGPAAGQGLPDRLQCEGSKALNKTHLLDSSSGSNVGDNVAFVTVFTIYNTSLDSLPDDRSSNLVTVGNVSYSKTERSMAILNVFINFIQNFLDTKLKELAKNPVHKSHYIFTDSDIAVVDDLGRIFHEYPNFHIALTFRNNKEQPLNSGFIAVRGTAESILRAKIFLQHVLEVYTSKYMNASRMLGDQLALAWVIRSHPGFDLQRFRKAQAFMDEMGGASVLFLPCATYNWTPPEGAGQFHGMPLDVKVVHFKGSRKHLMLESWNFFRSASDISDMLCLILMSGRTKYDF</sequence>
<organism evidence="5 6">
    <name type="scientific">Ricinus communis</name>
    <name type="common">Castor bean</name>
    <dbReference type="NCBI Taxonomy" id="3988"/>
    <lineage>
        <taxon>Eukaryota</taxon>
        <taxon>Viridiplantae</taxon>
        <taxon>Streptophyta</taxon>
        <taxon>Embryophyta</taxon>
        <taxon>Tracheophyta</taxon>
        <taxon>Spermatophyta</taxon>
        <taxon>Magnoliopsida</taxon>
        <taxon>eudicotyledons</taxon>
        <taxon>Gunneridae</taxon>
        <taxon>Pentapetalae</taxon>
        <taxon>rosids</taxon>
        <taxon>fabids</taxon>
        <taxon>Malpighiales</taxon>
        <taxon>Euphorbiaceae</taxon>
        <taxon>Acalyphoideae</taxon>
        <taxon>Acalypheae</taxon>
        <taxon>Ricinus</taxon>
    </lineage>
</organism>
<accession>B9RDA5</accession>
<comment type="function">
    <text evidence="1">Catalyzes the last step of tRNA splicing, the transfer of the splice junction 2'-phosphate from ligated tRNA to NAD to produce ADP-ribose 1''-2'' cyclic phosphate.</text>
</comment>
<dbReference type="Gene3D" id="1.10.10.970">
    <property type="entry name" value="RNA 2'-phosphotransferase, Tpt1/KptA family, N-terminal domain"/>
    <property type="match status" value="1"/>
</dbReference>
<keyword evidence="6" id="KW-1185">Reference proteome</keyword>
<dbReference type="PANTHER" id="PTHR35723">
    <property type="entry name" value="POLYPHOSPHATIDYLINOSITOL PHOSPHATASE"/>
    <property type="match status" value="1"/>
</dbReference>
<dbReference type="SUPFAM" id="SSF53448">
    <property type="entry name" value="Nucleotide-diphospho-sugar transferases"/>
    <property type="match status" value="1"/>
</dbReference>
<dbReference type="InterPro" id="IPR042080">
    <property type="entry name" value="RNA_2'-PTrans_N"/>
</dbReference>
<reference evidence="6" key="1">
    <citation type="journal article" date="2010" name="Nat. Biotechnol.">
        <title>Draft genome sequence of the oilseed species Ricinus communis.</title>
        <authorList>
            <person name="Chan A.P."/>
            <person name="Crabtree J."/>
            <person name="Zhao Q."/>
            <person name="Lorenzi H."/>
            <person name="Orvis J."/>
            <person name="Puiu D."/>
            <person name="Melake-Berhan A."/>
            <person name="Jones K.M."/>
            <person name="Redman J."/>
            <person name="Chen G."/>
            <person name="Cahoon E.B."/>
            <person name="Gedil M."/>
            <person name="Stanke M."/>
            <person name="Haas B.J."/>
            <person name="Wortman J.R."/>
            <person name="Fraser-Liggett C.M."/>
            <person name="Ravel J."/>
            <person name="Rabinowicz P.D."/>
        </authorList>
    </citation>
    <scope>NUCLEOTIDE SEQUENCE [LARGE SCALE GENOMIC DNA]</scope>
    <source>
        <strain evidence="6">cv. Hale</strain>
    </source>
</reference>
<dbReference type="Gene3D" id="3.20.170.30">
    <property type="match status" value="1"/>
</dbReference>
<evidence type="ECO:0000313" key="5">
    <source>
        <dbReference type="EMBL" id="EEF50363.1"/>
    </source>
</evidence>
<dbReference type="eggNOG" id="KOG2278">
    <property type="taxonomic scope" value="Eukaryota"/>
</dbReference>
<gene>
    <name evidence="5" type="ORF">RCOM_1611600</name>
</gene>
<dbReference type="EMBL" id="EQ973775">
    <property type="protein sequence ID" value="EEF50363.1"/>
    <property type="molecule type" value="Genomic_DNA"/>
</dbReference>
<evidence type="ECO:0000256" key="1">
    <source>
        <dbReference type="ARBA" id="ARBA00003343"/>
    </source>
</evidence>
<dbReference type="InterPro" id="IPR042081">
    <property type="entry name" value="RNA_2'-PTrans_C"/>
</dbReference>
<evidence type="ECO:0000256" key="4">
    <source>
        <dbReference type="SAM" id="MobiDB-lite"/>
    </source>
</evidence>
<dbReference type="AlphaFoldDB" id="B9RDA5"/>
<dbReference type="Gene3D" id="3.90.550.10">
    <property type="entry name" value="Spore Coat Polysaccharide Biosynthesis Protein SpsA, Chain A"/>
    <property type="match status" value="1"/>
</dbReference>
<feature type="compositionally biased region" description="Low complexity" evidence="4">
    <location>
        <begin position="1"/>
        <end position="16"/>
    </location>
</feature>